<sequence>MSFQIPTQQNSLAALQPKGDYTVSTTSVPQPGPGEVLVKVKGAALNHLEWKLPFMPAGIFPYPLHSGTDGAGVVVKIGGDEQGEERIKMGDRIVFQGYFDSERSSFQEFAVVDVNLCAKIPDTIDFLQAASIPAALIAASFGLCLPPAATPNPTEAAKSLRFPPRGGAGLKPYWEEGANGAYAGESIVILGGSSSVGQYAIQIAKHLGFGSIMTTASPKHSEHLMSLGATLVIDRNASLSSFASHQNVKVVFDTVGANVTQDHVDLLAPNGMLVSVGQAIPPSLKLEDGRQGALIFGAAHYYSDAGKGIFGKLEEFLTAGLLKPLNVEKLEGGLDAIPEGLKRLKEGRASGVKLVIDPSRATGDKDGCCVAQRLFGGRS</sequence>
<dbReference type="PANTHER" id="PTHR45348:SF2">
    <property type="entry name" value="ZINC-TYPE ALCOHOL DEHYDROGENASE-LIKE PROTEIN C2E1P3.01"/>
    <property type="match status" value="1"/>
</dbReference>
<evidence type="ECO:0000259" key="1">
    <source>
        <dbReference type="SMART" id="SM00829"/>
    </source>
</evidence>
<name>A0ABR3F2T0_9AGAR</name>
<dbReference type="InterPro" id="IPR020843">
    <property type="entry name" value="ER"/>
</dbReference>
<dbReference type="SMART" id="SM00829">
    <property type="entry name" value="PKS_ER"/>
    <property type="match status" value="1"/>
</dbReference>
<dbReference type="InterPro" id="IPR013149">
    <property type="entry name" value="ADH-like_C"/>
</dbReference>
<dbReference type="Gene3D" id="3.40.50.720">
    <property type="entry name" value="NAD(P)-binding Rossmann-like Domain"/>
    <property type="match status" value="1"/>
</dbReference>
<dbReference type="InterPro" id="IPR036291">
    <property type="entry name" value="NAD(P)-bd_dom_sf"/>
</dbReference>
<dbReference type="Proteomes" id="UP001465976">
    <property type="component" value="Unassembled WGS sequence"/>
</dbReference>
<accession>A0ABR3F2T0</accession>
<dbReference type="PANTHER" id="PTHR45348">
    <property type="entry name" value="HYPOTHETICAL OXIDOREDUCTASE (EUROFUNG)"/>
    <property type="match status" value="1"/>
</dbReference>
<dbReference type="CDD" id="cd08249">
    <property type="entry name" value="enoyl_reductase_like"/>
    <property type="match status" value="1"/>
</dbReference>
<keyword evidence="3" id="KW-1185">Reference proteome</keyword>
<organism evidence="2 3">
    <name type="scientific">Marasmius crinis-equi</name>
    <dbReference type="NCBI Taxonomy" id="585013"/>
    <lineage>
        <taxon>Eukaryota</taxon>
        <taxon>Fungi</taxon>
        <taxon>Dikarya</taxon>
        <taxon>Basidiomycota</taxon>
        <taxon>Agaricomycotina</taxon>
        <taxon>Agaricomycetes</taxon>
        <taxon>Agaricomycetidae</taxon>
        <taxon>Agaricales</taxon>
        <taxon>Marasmiineae</taxon>
        <taxon>Marasmiaceae</taxon>
        <taxon>Marasmius</taxon>
    </lineage>
</organism>
<reference evidence="2 3" key="1">
    <citation type="submission" date="2024-02" db="EMBL/GenBank/DDBJ databases">
        <title>A draft genome for the cacao thread blight pathogen Marasmius crinis-equi.</title>
        <authorList>
            <person name="Cohen S.P."/>
            <person name="Baruah I.K."/>
            <person name="Amoako-Attah I."/>
            <person name="Bukari Y."/>
            <person name="Meinhardt L.W."/>
            <person name="Bailey B.A."/>
        </authorList>
    </citation>
    <scope>NUCLEOTIDE SEQUENCE [LARGE SCALE GENOMIC DNA]</scope>
    <source>
        <strain evidence="2 3">GH-76</strain>
    </source>
</reference>
<dbReference type="InterPro" id="IPR013154">
    <property type="entry name" value="ADH-like_N"/>
</dbReference>
<comment type="caution">
    <text evidence="2">The sequence shown here is derived from an EMBL/GenBank/DDBJ whole genome shotgun (WGS) entry which is preliminary data.</text>
</comment>
<dbReference type="EMBL" id="JBAHYK010001129">
    <property type="protein sequence ID" value="KAL0569389.1"/>
    <property type="molecule type" value="Genomic_DNA"/>
</dbReference>
<proteinExistence type="predicted"/>
<evidence type="ECO:0000313" key="2">
    <source>
        <dbReference type="EMBL" id="KAL0569389.1"/>
    </source>
</evidence>
<feature type="domain" description="Enoyl reductase (ER)" evidence="1">
    <location>
        <begin position="10"/>
        <end position="356"/>
    </location>
</feature>
<dbReference type="InterPro" id="IPR011032">
    <property type="entry name" value="GroES-like_sf"/>
</dbReference>
<dbReference type="InterPro" id="IPR047122">
    <property type="entry name" value="Trans-enoyl_RdTase-like"/>
</dbReference>
<evidence type="ECO:0000313" key="3">
    <source>
        <dbReference type="Proteomes" id="UP001465976"/>
    </source>
</evidence>
<dbReference type="SUPFAM" id="SSF51735">
    <property type="entry name" value="NAD(P)-binding Rossmann-fold domains"/>
    <property type="match status" value="1"/>
</dbReference>
<protein>
    <recommendedName>
        <fullName evidence="1">Enoyl reductase (ER) domain-containing protein</fullName>
    </recommendedName>
</protein>
<gene>
    <name evidence="2" type="ORF">V5O48_012584</name>
</gene>
<dbReference type="SUPFAM" id="SSF50129">
    <property type="entry name" value="GroES-like"/>
    <property type="match status" value="1"/>
</dbReference>
<dbReference type="Gene3D" id="3.90.180.10">
    <property type="entry name" value="Medium-chain alcohol dehydrogenases, catalytic domain"/>
    <property type="match status" value="1"/>
</dbReference>
<dbReference type="Pfam" id="PF00107">
    <property type="entry name" value="ADH_zinc_N"/>
    <property type="match status" value="1"/>
</dbReference>
<dbReference type="Pfam" id="PF08240">
    <property type="entry name" value="ADH_N"/>
    <property type="match status" value="1"/>
</dbReference>